<dbReference type="InterPro" id="IPR028974">
    <property type="entry name" value="TSP_type-3_rpt"/>
</dbReference>
<sequence length="1596" mass="176042">MEILDFFSQTRSEWIAGGAENDFVFTFLITDDLEAKDYFAHYTFMDNPEASLKFHISGYDIAVTANLDKAYYTEGETAYMTLNVENNDPNYSPDLFARVIFNNYSDEVTFQLVTDFSYTFAIPVSFTGEKVFYGIYDRGGRSIHLNTLYIPEGTADFSILTDKQVYQPSDTMTVTVTSGQAGSVTLTTPVYPPDIISPYAETVTLTLEAENPTITNFILRNDMLQGTYGILYHFVAGGDEKQGVIPFDVAGIRVTIFQSTLDKSSYLPGETVSLRNTFNTNVSLTCQLVGVLRKPNQSQYELVFEQSITLEPDTENIIESSFVLETDVPGPHFIDYALVNSNSDLGKNLVYGSESFAVGNIALFSVTTDRDTYPLANEPVLAMVQLYARGAATLEFFLDDELVCAESISLDGFLTVETDIPVFERGRHKLEAVLSAGGLSGSAHTFFEYGESGSMPWIEIQEPDGVDDLADSSFLITWEAGDTDSDAFIALYYDPDNTGDDGVLIVDGIIEIDDHDSFLWDTSGLPPGQYYIYGAADDGVNEVYYRYSYGPVTVQHNGPGINISPSITIVEPDGTDDVLENQAVIRWEDSDPDDAALITLYYDTDNAGYDGVQIAENIREDNEEDTFLWSTSGLSEGDYYIYARIDDTINPPVSVYSQGPFTIDRSPTSPQNLAGYPEDGAVTLFWQAPQNADISFYRVYYGTYSGNYDVTVDVGNQTQTQITSLANGILYYFAVTAIDMTGHESDFSNEITITPTRTPDLVIQHTELIEVFGNGDGIPDPGETLGIIVHLENKGFSAFDVETTISSIDPLVTISADYAYYGTIHYGEVIDNSISPFMIVLSEYTNNGRRLDFMLHIDDAQGYSVDRSFYYVFGTGSILFVDDDHESAGHPSCEHAFTTALDAGLFSYTVWDVDEKGETPDAVELSHYDLVIWNTGGDYENESTVTPDDQNTLMNYLDSGGKLFLAGQDILWDIAAGENGPVTNNFVNNYLGIQEVINDVGTDTALGIPGNPIGDNVSLSLIDGKVLFDYADIIVPLDNLNTIFTEPGCDAIAVTAHSALVVFLAFPIENCENNAPSPNTGRDVITRIIDFLAPHLADTDGDGIPEGIDNCPDLYNPFQTDTDDDGIGDACDCESDGFCTAEDYCNSINQPDPDCEYVDVTLEKEISPLPPTVLVLIERGVDNQGTITERAQQRIDFLDQALTGTGIPYHITLSAADFLPQMRSGSYNIYLIFTKEGHHNPHYERELRELINLGDGLVMVKAEPCNGLEMEEVVGAHFTGRRSGTFHTVAIEDSPITNAETITVEGKKSATNAKLIDGTSIAEFINEKGMASKKPNKPQPALVTNDYGQGKSVLFNFELYMVSESYQPYIKQTLVDVINYVNPDQAVIIPGGSIGIRIIVANQSIFDQWRLMETVDTALTIINADHNGTIIDHSILWEFFLSSGNAGEFNYTMKLPEGAGIFTTSSDLSYSLNNQWHHVASLTLDITIEHDRESMLQEAIDAIDALSVSPEEEVYKTLAISHLNNVSGENSTDENVTEILEAIDNIRSISSTYIDDVRIILDKLLKAWAMENYEKKRIVKNEGASFLARLKSLLYE</sequence>
<dbReference type="InterPro" id="IPR029062">
    <property type="entry name" value="Class_I_gatase-like"/>
</dbReference>
<feature type="domain" description="Fibronectin type-III" evidence="1">
    <location>
        <begin position="666"/>
        <end position="759"/>
    </location>
</feature>
<reference evidence="2 3" key="1">
    <citation type="submission" date="2024-09" db="EMBL/GenBank/DDBJ databases">
        <title>Laminarin stimulates single cell rates of sulfate reduction while oxygen inhibits transcriptomic activity in coastal marine sediment.</title>
        <authorList>
            <person name="Lindsay M."/>
            <person name="Orcutt B."/>
            <person name="Emerson D."/>
            <person name="Stepanauskas R."/>
            <person name="D'Angelo T."/>
        </authorList>
    </citation>
    <scope>NUCLEOTIDE SEQUENCE [LARGE SCALE GENOMIC DNA]</scope>
    <source>
        <strain evidence="2">SAG AM-311-K15</strain>
    </source>
</reference>
<organism evidence="2 3">
    <name type="scientific">candidate division CSSED10-310 bacterium</name>
    <dbReference type="NCBI Taxonomy" id="2855610"/>
    <lineage>
        <taxon>Bacteria</taxon>
        <taxon>Bacteria division CSSED10-310</taxon>
    </lineage>
</organism>
<evidence type="ECO:0000259" key="1">
    <source>
        <dbReference type="PROSITE" id="PS50853"/>
    </source>
</evidence>
<evidence type="ECO:0000313" key="3">
    <source>
        <dbReference type="Proteomes" id="UP001594351"/>
    </source>
</evidence>
<dbReference type="Gene3D" id="4.10.1080.10">
    <property type="entry name" value="TSP type-3 repeat"/>
    <property type="match status" value="1"/>
</dbReference>
<dbReference type="EMBL" id="JBHPBY010000013">
    <property type="protein sequence ID" value="MFC1848936.1"/>
    <property type="molecule type" value="Genomic_DNA"/>
</dbReference>
<protein>
    <recommendedName>
        <fullName evidence="1">Fibronectin type-III domain-containing protein</fullName>
    </recommendedName>
</protein>
<dbReference type="Gene3D" id="3.40.50.880">
    <property type="match status" value="1"/>
</dbReference>
<keyword evidence="3" id="KW-1185">Reference proteome</keyword>
<dbReference type="PROSITE" id="PS50853">
    <property type="entry name" value="FN3"/>
    <property type="match status" value="1"/>
</dbReference>
<comment type="caution">
    <text evidence="2">The sequence shown here is derived from an EMBL/GenBank/DDBJ whole genome shotgun (WGS) entry which is preliminary data.</text>
</comment>
<dbReference type="CDD" id="cd00063">
    <property type="entry name" value="FN3"/>
    <property type="match status" value="1"/>
</dbReference>
<gene>
    <name evidence="2" type="ORF">ACFL27_01895</name>
</gene>
<dbReference type="SUPFAM" id="SSF49265">
    <property type="entry name" value="Fibronectin type III"/>
    <property type="match status" value="1"/>
</dbReference>
<dbReference type="SUPFAM" id="SSF52317">
    <property type="entry name" value="Class I glutamine amidotransferase-like"/>
    <property type="match status" value="1"/>
</dbReference>
<dbReference type="Proteomes" id="UP001594351">
    <property type="component" value="Unassembled WGS sequence"/>
</dbReference>
<dbReference type="SUPFAM" id="SSF103647">
    <property type="entry name" value="TSP type-3 repeat"/>
    <property type="match status" value="1"/>
</dbReference>
<dbReference type="InterPro" id="IPR003961">
    <property type="entry name" value="FN3_dom"/>
</dbReference>
<dbReference type="InterPro" id="IPR036116">
    <property type="entry name" value="FN3_sf"/>
</dbReference>
<dbReference type="SMART" id="SM00060">
    <property type="entry name" value="FN3"/>
    <property type="match status" value="1"/>
</dbReference>
<proteinExistence type="predicted"/>
<name>A0ABV6YRW0_UNCC1</name>
<evidence type="ECO:0000313" key="2">
    <source>
        <dbReference type="EMBL" id="MFC1848936.1"/>
    </source>
</evidence>
<dbReference type="InterPro" id="IPR013783">
    <property type="entry name" value="Ig-like_fold"/>
</dbReference>
<accession>A0ABV6YRW0</accession>
<dbReference type="Gene3D" id="2.60.40.10">
    <property type="entry name" value="Immunoglobulins"/>
    <property type="match status" value="1"/>
</dbReference>